<name>A0A4Y8IN81_9BACI</name>
<gene>
    <name evidence="1" type="ORF">E3U55_09110</name>
</gene>
<organism evidence="1 2">
    <name type="scientific">Filobacillus milosensis</name>
    <dbReference type="NCBI Taxonomy" id="94137"/>
    <lineage>
        <taxon>Bacteria</taxon>
        <taxon>Bacillati</taxon>
        <taxon>Bacillota</taxon>
        <taxon>Bacilli</taxon>
        <taxon>Bacillales</taxon>
        <taxon>Bacillaceae</taxon>
        <taxon>Filobacillus</taxon>
    </lineage>
</organism>
<keyword evidence="2" id="KW-1185">Reference proteome</keyword>
<dbReference type="EMBL" id="SOPW01000008">
    <property type="protein sequence ID" value="TFB21459.1"/>
    <property type="molecule type" value="Genomic_DNA"/>
</dbReference>
<protein>
    <submittedName>
        <fullName evidence="1">Uncharacterized protein</fullName>
    </submittedName>
</protein>
<evidence type="ECO:0000313" key="2">
    <source>
        <dbReference type="Proteomes" id="UP000297975"/>
    </source>
</evidence>
<dbReference type="RefSeq" id="WP_134340123.1">
    <property type="nucleotide sequence ID" value="NZ_SOPW01000008.1"/>
</dbReference>
<reference evidence="1 2" key="1">
    <citation type="submission" date="2019-03" db="EMBL/GenBank/DDBJ databases">
        <authorList>
            <person name="He R.-H."/>
        </authorList>
    </citation>
    <scope>NUCLEOTIDE SEQUENCE [LARGE SCALE GENOMIC DNA]</scope>
    <source>
        <strain evidence="2">SH 714</strain>
    </source>
</reference>
<comment type="caution">
    <text evidence="1">The sequence shown here is derived from an EMBL/GenBank/DDBJ whole genome shotgun (WGS) entry which is preliminary data.</text>
</comment>
<dbReference type="Proteomes" id="UP000297975">
    <property type="component" value="Unassembled WGS sequence"/>
</dbReference>
<dbReference type="OrthoDB" id="2914098at2"/>
<dbReference type="AlphaFoldDB" id="A0A4Y8IN81"/>
<accession>A0A4Y8IN81</accession>
<evidence type="ECO:0000313" key="1">
    <source>
        <dbReference type="EMBL" id="TFB21459.1"/>
    </source>
</evidence>
<sequence length="124" mass="15396">MKKEHFKVKGMDTEFVEFRHKEHNILFTRFERIRLAEETVREEARYLYFIYLFRKEHKVTKTKKTNMEMGPYNIICFNKVYHTFEEMVHNLYSILSEYILDQNEVFKCLNMVQKLDPKNYHDKE</sequence>
<proteinExistence type="predicted"/>